<dbReference type="EMBL" id="CM041548">
    <property type="protein sequence ID" value="KAI3358360.1"/>
    <property type="molecule type" value="Genomic_DNA"/>
</dbReference>
<evidence type="ECO:0000313" key="1">
    <source>
        <dbReference type="EMBL" id="KAI3358360.1"/>
    </source>
</evidence>
<keyword evidence="2" id="KW-1185">Reference proteome</keyword>
<accession>A0ACB8VSB2</accession>
<comment type="caution">
    <text evidence="1">The sequence shown here is derived from an EMBL/GenBank/DDBJ whole genome shotgun (WGS) entry which is preliminary data.</text>
</comment>
<organism evidence="1 2">
    <name type="scientific">Scortum barcoo</name>
    <name type="common">barcoo grunter</name>
    <dbReference type="NCBI Taxonomy" id="214431"/>
    <lineage>
        <taxon>Eukaryota</taxon>
        <taxon>Metazoa</taxon>
        <taxon>Chordata</taxon>
        <taxon>Craniata</taxon>
        <taxon>Vertebrata</taxon>
        <taxon>Euteleostomi</taxon>
        <taxon>Actinopterygii</taxon>
        <taxon>Neopterygii</taxon>
        <taxon>Teleostei</taxon>
        <taxon>Neoteleostei</taxon>
        <taxon>Acanthomorphata</taxon>
        <taxon>Eupercaria</taxon>
        <taxon>Centrarchiformes</taxon>
        <taxon>Terapontoidei</taxon>
        <taxon>Terapontidae</taxon>
        <taxon>Scortum</taxon>
    </lineage>
</organism>
<reference evidence="1" key="1">
    <citation type="submission" date="2022-04" db="EMBL/GenBank/DDBJ databases">
        <title>Jade perch genome.</title>
        <authorList>
            <person name="Chao B."/>
        </authorList>
    </citation>
    <scope>NUCLEOTIDE SEQUENCE</scope>
    <source>
        <strain evidence="1">CB-2022</strain>
    </source>
</reference>
<sequence>MDMLYKKKKYIAVRNPMTWWAARDYCRQKYMDLTSMRNQQEKEAIMSVIDGWMAGGLVCTEMFGGGLTRVTLRSERGQRVSPMVMC</sequence>
<protein>
    <submittedName>
        <fullName evidence="1">Uncharacterized protein</fullName>
    </submittedName>
</protein>
<gene>
    <name evidence="1" type="ORF">L3Q82_014797</name>
</gene>
<proteinExistence type="predicted"/>
<evidence type="ECO:0000313" key="2">
    <source>
        <dbReference type="Proteomes" id="UP000831701"/>
    </source>
</evidence>
<dbReference type="Proteomes" id="UP000831701">
    <property type="component" value="Chromosome 18"/>
</dbReference>
<name>A0ACB8VSB2_9TELE</name>